<dbReference type="AlphaFoldDB" id="A0A5B8LLN3"/>
<keyword evidence="3" id="KW-1185">Reference proteome</keyword>
<dbReference type="InterPro" id="IPR050194">
    <property type="entry name" value="Glycosyltransferase_grp1"/>
</dbReference>
<protein>
    <submittedName>
        <fullName evidence="2">Glycosyltransferase family 1 protein</fullName>
    </submittedName>
</protein>
<proteinExistence type="predicted"/>
<dbReference type="Proteomes" id="UP000315673">
    <property type="component" value="Chromosome"/>
</dbReference>
<sequence length="388" mass="42193">MRIVDVCAFYTPAGGGVKTYIDRKLAIAPRLGHETIVIAPGATDSVIEHRPGAIVATIASPRFPLDRRYRYFADEEKLHRTLSMWRPDVVEASSPWSSASMVGRWQGSATRALVMHCDPLSAYAYRWFGGVAGIATIDRGFDRFWRHLRQLDAQFDAVICASDQLTHRLRQGGVHGARTVRMGVQDGLFSPTRRDLAVRRRTLELCGLRSNAMLMLGVGRYSPEKRWAMVIEAAISASTVKPIGLLLVGEGRSRSALIAAASGSPHVVVGAKIRDRSILATILASSDVLIHGCEAETFCMVAAEARASGLPVIVPDRGGASDHGDGAPNLRYRAANVGALRDAMITFAGRAGMENNSRETLPIRTMDDHFAELFRLYCAAAEPVRLAA</sequence>
<organism evidence="2 3">
    <name type="scientific">Sphingomonas panacisoli</name>
    <dbReference type="NCBI Taxonomy" id="1813879"/>
    <lineage>
        <taxon>Bacteria</taxon>
        <taxon>Pseudomonadati</taxon>
        <taxon>Pseudomonadota</taxon>
        <taxon>Alphaproteobacteria</taxon>
        <taxon>Sphingomonadales</taxon>
        <taxon>Sphingomonadaceae</taxon>
        <taxon>Sphingomonas</taxon>
    </lineage>
</organism>
<evidence type="ECO:0000313" key="3">
    <source>
        <dbReference type="Proteomes" id="UP000315673"/>
    </source>
</evidence>
<dbReference type="RefSeq" id="WP_146574391.1">
    <property type="nucleotide sequence ID" value="NZ_CP042306.1"/>
</dbReference>
<dbReference type="InterPro" id="IPR028098">
    <property type="entry name" value="Glyco_trans_4-like_N"/>
</dbReference>
<dbReference type="OrthoDB" id="9802525at2"/>
<dbReference type="Pfam" id="PF13692">
    <property type="entry name" value="Glyco_trans_1_4"/>
    <property type="match status" value="1"/>
</dbReference>
<keyword evidence="2" id="KW-0808">Transferase</keyword>
<dbReference type="Gene3D" id="3.40.50.2000">
    <property type="entry name" value="Glycogen Phosphorylase B"/>
    <property type="match status" value="2"/>
</dbReference>
<accession>A0A5B8LLN3</accession>
<gene>
    <name evidence="2" type="ORF">FPZ24_10740</name>
</gene>
<reference evidence="2 3" key="1">
    <citation type="submission" date="2019-07" db="EMBL/GenBank/DDBJ databases">
        <title>Full genome sequence of Sphingomonas sp. 4R-6-7(HKS19).</title>
        <authorList>
            <person name="Im W.-T."/>
        </authorList>
    </citation>
    <scope>NUCLEOTIDE SEQUENCE [LARGE SCALE GENOMIC DNA]</scope>
    <source>
        <strain evidence="2 3">HKS19</strain>
    </source>
</reference>
<dbReference type="EMBL" id="CP042306">
    <property type="protein sequence ID" value="QDZ09151.1"/>
    <property type="molecule type" value="Genomic_DNA"/>
</dbReference>
<dbReference type="KEGG" id="spai:FPZ24_10740"/>
<dbReference type="SUPFAM" id="SSF53756">
    <property type="entry name" value="UDP-Glycosyltransferase/glycogen phosphorylase"/>
    <property type="match status" value="1"/>
</dbReference>
<evidence type="ECO:0000259" key="1">
    <source>
        <dbReference type="Pfam" id="PF13439"/>
    </source>
</evidence>
<dbReference type="PANTHER" id="PTHR45947">
    <property type="entry name" value="SULFOQUINOVOSYL TRANSFERASE SQD2"/>
    <property type="match status" value="1"/>
</dbReference>
<feature type="domain" description="Glycosyltransferase subfamily 4-like N-terminal" evidence="1">
    <location>
        <begin position="15"/>
        <end position="178"/>
    </location>
</feature>
<dbReference type="Pfam" id="PF13439">
    <property type="entry name" value="Glyco_transf_4"/>
    <property type="match status" value="1"/>
</dbReference>
<dbReference type="PANTHER" id="PTHR45947:SF3">
    <property type="entry name" value="SULFOQUINOVOSYL TRANSFERASE SQD2"/>
    <property type="match status" value="1"/>
</dbReference>
<evidence type="ECO:0000313" key="2">
    <source>
        <dbReference type="EMBL" id="QDZ09151.1"/>
    </source>
</evidence>
<dbReference type="GO" id="GO:0016757">
    <property type="term" value="F:glycosyltransferase activity"/>
    <property type="evidence" value="ECO:0007669"/>
    <property type="project" value="TreeGrafter"/>
</dbReference>
<name>A0A5B8LLN3_9SPHN</name>